<dbReference type="Proteomes" id="UP000614350">
    <property type="component" value="Unassembled WGS sequence"/>
</dbReference>
<accession>A0A834JVT5</accession>
<sequence length="94" mass="9871">MYFTRGKLVIKTSLLFKLAFDKERKEFNDGSGNSSSSSNSSNSSSNSSNGNGNSSSSSSSPRHFKGRTLSSAFPTNQHFLILASASGPPTSIGS</sequence>
<evidence type="ECO:0000256" key="1">
    <source>
        <dbReference type="SAM" id="MobiDB-lite"/>
    </source>
</evidence>
<reference evidence="2" key="1">
    <citation type="journal article" date="2020" name="G3 (Bethesda)">
        <title>High-Quality Assemblies for Three Invasive Social Wasps from the &lt;i&gt;Vespula&lt;/i&gt; Genus.</title>
        <authorList>
            <person name="Harrop T.W.R."/>
            <person name="Guhlin J."/>
            <person name="McLaughlin G.M."/>
            <person name="Permina E."/>
            <person name="Stockwell P."/>
            <person name="Gilligan J."/>
            <person name="Le Lec M.F."/>
            <person name="Gruber M.A.M."/>
            <person name="Quinn O."/>
            <person name="Lovegrove M."/>
            <person name="Duncan E.J."/>
            <person name="Remnant E.J."/>
            <person name="Van Eeckhoven J."/>
            <person name="Graham B."/>
            <person name="Knapp R.A."/>
            <person name="Langford K.W."/>
            <person name="Kronenberg Z."/>
            <person name="Press M.O."/>
            <person name="Eacker S.M."/>
            <person name="Wilson-Rankin E.E."/>
            <person name="Purcell J."/>
            <person name="Lester P.J."/>
            <person name="Dearden P.K."/>
        </authorList>
    </citation>
    <scope>NUCLEOTIDE SEQUENCE</scope>
    <source>
        <strain evidence="2">Marl-1</strain>
    </source>
</reference>
<comment type="caution">
    <text evidence="2">The sequence shown here is derived from an EMBL/GenBank/DDBJ whole genome shotgun (WGS) entry which is preliminary data.</text>
</comment>
<name>A0A834JVT5_VESVU</name>
<feature type="compositionally biased region" description="Low complexity" evidence="1">
    <location>
        <begin position="30"/>
        <end position="60"/>
    </location>
</feature>
<dbReference type="AlphaFoldDB" id="A0A834JVT5"/>
<evidence type="ECO:0000313" key="2">
    <source>
        <dbReference type="EMBL" id="KAF7394587.1"/>
    </source>
</evidence>
<gene>
    <name evidence="2" type="ORF">HZH66_007761</name>
</gene>
<dbReference type="EMBL" id="JACSEA010000008">
    <property type="protein sequence ID" value="KAF7394587.1"/>
    <property type="molecule type" value="Genomic_DNA"/>
</dbReference>
<keyword evidence="3" id="KW-1185">Reference proteome</keyword>
<proteinExistence type="predicted"/>
<feature type="region of interest" description="Disordered" evidence="1">
    <location>
        <begin position="26"/>
        <end position="69"/>
    </location>
</feature>
<organism evidence="2 3">
    <name type="scientific">Vespula vulgaris</name>
    <name type="common">Yellow jacket</name>
    <name type="synonym">Wasp</name>
    <dbReference type="NCBI Taxonomy" id="7454"/>
    <lineage>
        <taxon>Eukaryota</taxon>
        <taxon>Metazoa</taxon>
        <taxon>Ecdysozoa</taxon>
        <taxon>Arthropoda</taxon>
        <taxon>Hexapoda</taxon>
        <taxon>Insecta</taxon>
        <taxon>Pterygota</taxon>
        <taxon>Neoptera</taxon>
        <taxon>Endopterygota</taxon>
        <taxon>Hymenoptera</taxon>
        <taxon>Apocrita</taxon>
        <taxon>Aculeata</taxon>
        <taxon>Vespoidea</taxon>
        <taxon>Vespidae</taxon>
        <taxon>Vespinae</taxon>
        <taxon>Vespula</taxon>
    </lineage>
</organism>
<evidence type="ECO:0000313" key="3">
    <source>
        <dbReference type="Proteomes" id="UP000614350"/>
    </source>
</evidence>
<protein>
    <submittedName>
        <fullName evidence="2">Uncharacterized protein</fullName>
    </submittedName>
</protein>